<dbReference type="OrthoDB" id="3210850at2759"/>
<organism evidence="2 3">
    <name type="scientific">Epichloe festucae (strain Fl1)</name>
    <dbReference type="NCBI Taxonomy" id="877507"/>
    <lineage>
        <taxon>Eukaryota</taxon>
        <taxon>Fungi</taxon>
        <taxon>Dikarya</taxon>
        <taxon>Ascomycota</taxon>
        <taxon>Pezizomycotina</taxon>
        <taxon>Sordariomycetes</taxon>
        <taxon>Hypocreomycetidae</taxon>
        <taxon>Hypocreales</taxon>
        <taxon>Clavicipitaceae</taxon>
        <taxon>Epichloe</taxon>
    </lineage>
</organism>
<evidence type="ECO:0000256" key="1">
    <source>
        <dbReference type="SAM" id="MobiDB-lite"/>
    </source>
</evidence>
<keyword evidence="3" id="KW-1185">Reference proteome</keyword>
<dbReference type="PANTHER" id="PTHR38848:SF3">
    <property type="entry name" value="G-PROTEIN COUPLED RECEPTORS FAMILY 3 PROFILE DOMAIN-CONTAINING PROTEIN"/>
    <property type="match status" value="1"/>
</dbReference>
<dbReference type="Proteomes" id="UP000594364">
    <property type="component" value="Chromosome 4"/>
</dbReference>
<feature type="region of interest" description="Disordered" evidence="1">
    <location>
        <begin position="34"/>
        <end position="74"/>
    </location>
</feature>
<protein>
    <submittedName>
        <fullName evidence="2">Uncharacterized protein</fullName>
    </submittedName>
</protein>
<feature type="compositionally biased region" description="Low complexity" evidence="1">
    <location>
        <begin position="37"/>
        <end position="52"/>
    </location>
</feature>
<accession>A0A7S9KV06</accession>
<dbReference type="PANTHER" id="PTHR38848">
    <property type="entry name" value="G-PROTEIN COUPLED RECEPTORS FAMILY 3 PROFILE DOMAIN-CONTAINING PROTEIN"/>
    <property type="match status" value="1"/>
</dbReference>
<gene>
    <name evidence="2" type="ORF">C2857_004391</name>
</gene>
<sequence length="147" mass="15323">MSLDGEPGWVCLMSCNCDILFSALVIQWVTSKDNAGTSSANSPASSTPASTPLVPQVGTSTQSHTPNDLRTPRGGVIVTTTIESEIKPGSKSGPGQLNLGERRQNAYARAEEGRIDVDSSVHDGYCGSTTSITAGHFGSESTSSYRA</sequence>
<feature type="compositionally biased region" description="Polar residues" evidence="1">
    <location>
        <begin position="57"/>
        <end position="68"/>
    </location>
</feature>
<proteinExistence type="predicted"/>
<evidence type="ECO:0000313" key="3">
    <source>
        <dbReference type="Proteomes" id="UP000594364"/>
    </source>
</evidence>
<dbReference type="AlphaFoldDB" id="A0A7S9KV06"/>
<name>A0A7S9KV06_EPIFF</name>
<dbReference type="EMBL" id="CP031388">
    <property type="protein sequence ID" value="QPH06137.1"/>
    <property type="molecule type" value="Genomic_DNA"/>
</dbReference>
<evidence type="ECO:0000313" key="2">
    <source>
        <dbReference type="EMBL" id="QPH06137.1"/>
    </source>
</evidence>
<reference evidence="2 3" key="1">
    <citation type="journal article" date="2018" name="PLoS Genet.">
        <title>Repeat elements organise 3D genome structure and mediate transcription in the filamentous fungus Epichloe festucae.</title>
        <authorList>
            <person name="Winter D.J."/>
            <person name="Ganley A.R.D."/>
            <person name="Young C.A."/>
            <person name="Liachko I."/>
            <person name="Schardl C.L."/>
            <person name="Dupont P.Y."/>
            <person name="Berry D."/>
            <person name="Ram A."/>
            <person name="Scott B."/>
            <person name="Cox M.P."/>
        </authorList>
    </citation>
    <scope>NUCLEOTIDE SEQUENCE [LARGE SCALE GENOMIC DNA]</scope>
    <source>
        <strain evidence="2 3">Fl1</strain>
    </source>
</reference>